<dbReference type="EMBL" id="JBEAFC010000007">
    <property type="protein sequence ID" value="KAL1549219.1"/>
    <property type="molecule type" value="Genomic_DNA"/>
</dbReference>
<protein>
    <recommendedName>
        <fullName evidence="3">Ribosomal protein L2</fullName>
    </recommendedName>
</protein>
<comment type="caution">
    <text evidence="1">The sequence shown here is derived from an EMBL/GenBank/DDBJ whole genome shotgun (WGS) entry which is preliminary data.</text>
</comment>
<evidence type="ECO:0008006" key="3">
    <source>
        <dbReference type="Google" id="ProtNLM"/>
    </source>
</evidence>
<dbReference type="AlphaFoldDB" id="A0ABD1H1Y8"/>
<evidence type="ECO:0000313" key="1">
    <source>
        <dbReference type="EMBL" id="KAL1549219.1"/>
    </source>
</evidence>
<reference evidence="1 2" key="1">
    <citation type="submission" date="2024-06" db="EMBL/GenBank/DDBJ databases">
        <title>A chromosome level genome sequence of Diviner's sage (Salvia divinorum).</title>
        <authorList>
            <person name="Ford S.A."/>
            <person name="Ro D.-K."/>
            <person name="Ness R.W."/>
            <person name="Phillips M.A."/>
        </authorList>
    </citation>
    <scope>NUCLEOTIDE SEQUENCE [LARGE SCALE GENOMIC DNA]</scope>
    <source>
        <strain evidence="1">SAF-2024a</strain>
        <tissue evidence="1">Leaf</tissue>
    </source>
</reference>
<sequence length="72" mass="8603">MSTPWTMLRRCRRGFRRANCHWRRWGYRGTHKNNNKTNILSQFKQREDSNINLVPKAKSTHKFSIGLCPRAS</sequence>
<organism evidence="1 2">
    <name type="scientific">Salvia divinorum</name>
    <name type="common">Maria pastora</name>
    <name type="synonym">Diviner's sage</name>
    <dbReference type="NCBI Taxonomy" id="28513"/>
    <lineage>
        <taxon>Eukaryota</taxon>
        <taxon>Viridiplantae</taxon>
        <taxon>Streptophyta</taxon>
        <taxon>Embryophyta</taxon>
        <taxon>Tracheophyta</taxon>
        <taxon>Spermatophyta</taxon>
        <taxon>Magnoliopsida</taxon>
        <taxon>eudicotyledons</taxon>
        <taxon>Gunneridae</taxon>
        <taxon>Pentapetalae</taxon>
        <taxon>asterids</taxon>
        <taxon>lamiids</taxon>
        <taxon>Lamiales</taxon>
        <taxon>Lamiaceae</taxon>
        <taxon>Nepetoideae</taxon>
        <taxon>Mentheae</taxon>
        <taxon>Salviinae</taxon>
        <taxon>Salvia</taxon>
        <taxon>Salvia subgen. Calosphace</taxon>
    </lineage>
</organism>
<proteinExistence type="predicted"/>
<evidence type="ECO:0000313" key="2">
    <source>
        <dbReference type="Proteomes" id="UP001567538"/>
    </source>
</evidence>
<keyword evidence="2" id="KW-1185">Reference proteome</keyword>
<name>A0ABD1H1Y8_SALDI</name>
<dbReference type="Proteomes" id="UP001567538">
    <property type="component" value="Unassembled WGS sequence"/>
</dbReference>
<accession>A0ABD1H1Y8</accession>
<gene>
    <name evidence="1" type="ORF">AAHA92_17350</name>
</gene>